<evidence type="ECO:0000256" key="4">
    <source>
        <dbReference type="ARBA" id="ARBA00022692"/>
    </source>
</evidence>
<reference evidence="11" key="1">
    <citation type="submission" date="2010-03" db="EMBL/GenBank/DDBJ databases">
        <title>The genome sequence of Ruminococcus sp. 18P13.</title>
        <authorList>
            <consortium name="metaHIT consortium -- http://www.metahit.eu/"/>
            <person name="Pajon A."/>
            <person name="Turner K."/>
            <person name="Parkhill J."/>
            <person name="Bernalier A."/>
        </authorList>
    </citation>
    <scope>NUCLEOTIDE SEQUENCE [LARGE SCALE GENOMIC DNA]</scope>
    <source>
        <strain evidence="11">Type strain: 18P13</strain>
    </source>
</reference>
<evidence type="ECO:0000256" key="2">
    <source>
        <dbReference type="ARBA" id="ARBA00022475"/>
    </source>
</evidence>
<evidence type="ECO:0000256" key="5">
    <source>
        <dbReference type="ARBA" id="ARBA00022989"/>
    </source>
</evidence>
<organism evidence="11 12">
    <name type="scientific">Ruminococcus champanellensis (strain DSM 18848 / JCM 17042 / KCTC 15320 / 18P13)</name>
    <dbReference type="NCBI Taxonomy" id="213810"/>
    <lineage>
        <taxon>Bacteria</taxon>
        <taxon>Bacillati</taxon>
        <taxon>Bacillota</taxon>
        <taxon>Clostridia</taxon>
        <taxon>Eubacteriales</taxon>
        <taxon>Oscillospiraceae</taxon>
        <taxon>Ruminococcus</taxon>
    </lineage>
</organism>
<evidence type="ECO:0000256" key="6">
    <source>
        <dbReference type="ARBA" id="ARBA00023136"/>
    </source>
</evidence>
<dbReference type="PROSITE" id="PS51779">
    <property type="entry name" value="POTRA"/>
    <property type="match status" value="1"/>
</dbReference>
<evidence type="ECO:0000256" key="1">
    <source>
        <dbReference type="ARBA" id="ARBA00004370"/>
    </source>
</evidence>
<evidence type="ECO:0000256" key="8">
    <source>
        <dbReference type="SAM" id="MobiDB-lite"/>
    </source>
</evidence>
<feature type="transmembrane region" description="Helical" evidence="9">
    <location>
        <begin position="27"/>
        <end position="49"/>
    </location>
</feature>
<dbReference type="RefSeq" id="WP_015558508.1">
    <property type="nucleotide sequence ID" value="NC_021039.1"/>
</dbReference>
<dbReference type="Gene3D" id="3.10.20.310">
    <property type="entry name" value="membrane protein fhac"/>
    <property type="match status" value="1"/>
</dbReference>
<dbReference type="PANTHER" id="PTHR37820:SF1">
    <property type="entry name" value="CELL DIVISION PROTEIN FTSQ"/>
    <property type="match status" value="1"/>
</dbReference>
<dbReference type="GeneID" id="83156228"/>
<dbReference type="AlphaFoldDB" id="D4LDA7"/>
<feature type="region of interest" description="Disordered" evidence="8">
    <location>
        <begin position="249"/>
        <end position="282"/>
    </location>
</feature>
<dbReference type="PATRIC" id="fig|213810.4.peg.1405"/>
<dbReference type="Pfam" id="PF08478">
    <property type="entry name" value="POTRA_1"/>
    <property type="match status" value="1"/>
</dbReference>
<keyword evidence="12" id="KW-1185">Reference proteome</keyword>
<evidence type="ECO:0000256" key="9">
    <source>
        <dbReference type="SAM" id="Phobius"/>
    </source>
</evidence>
<sequence length="282" mass="31444">MQEVVKTSVKRKQNSKRQRRRRRNMSMYILLVLILVVGIGFALSMTMFFNIKSIRVTGDTAYTDQEVYAASGIQEGDNLMRLDTVSVSNSVLSKLLLAEDVYVKKHFPSTVEIIVKPCVPTACVAYEGGYLIVSAKGKILEKTSQPKEGLLIFKGYNPEFLEPGQMLTSTEDQKNAIYTTFLSNEYAADLTEVDMTDQYDIVVYYGDRIRFDIGNSNEISYKLRLAATAIPRLNDSKKYNLRMVGDNQISATQQEPAVTTAPENPTEPESTETTTTTAAPAA</sequence>
<proteinExistence type="predicted"/>
<dbReference type="HOGENOM" id="CLU_902804_0_0_9"/>
<dbReference type="KEGG" id="rch:RUM_15080"/>
<keyword evidence="2" id="KW-1003">Cell membrane</keyword>
<dbReference type="InterPro" id="IPR034746">
    <property type="entry name" value="POTRA"/>
</dbReference>
<dbReference type="Proteomes" id="UP000007054">
    <property type="component" value="Chromosome"/>
</dbReference>
<feature type="domain" description="POTRA" evidence="10">
    <location>
        <begin position="49"/>
        <end position="118"/>
    </location>
</feature>
<dbReference type="EMBL" id="FP929052">
    <property type="protein sequence ID" value="CBL17602.1"/>
    <property type="molecule type" value="Genomic_DNA"/>
</dbReference>
<name>D4LDA7_RUMC1</name>
<comment type="subcellular location">
    <subcellularLocation>
        <location evidence="1">Membrane</location>
    </subcellularLocation>
</comment>
<evidence type="ECO:0000313" key="12">
    <source>
        <dbReference type="Proteomes" id="UP000007054"/>
    </source>
</evidence>
<dbReference type="InterPro" id="IPR013685">
    <property type="entry name" value="POTRA_FtsQ_type"/>
</dbReference>
<keyword evidence="3 11" id="KW-0132">Cell division</keyword>
<feature type="region of interest" description="Disordered" evidence="8">
    <location>
        <begin position="1"/>
        <end position="20"/>
    </location>
</feature>
<feature type="compositionally biased region" description="Low complexity" evidence="8">
    <location>
        <begin position="255"/>
        <end position="282"/>
    </location>
</feature>
<keyword evidence="7" id="KW-0131">Cell cycle</keyword>
<dbReference type="GO" id="GO:0005886">
    <property type="term" value="C:plasma membrane"/>
    <property type="evidence" value="ECO:0007669"/>
    <property type="project" value="TreeGrafter"/>
</dbReference>
<dbReference type="GO" id="GO:0051301">
    <property type="term" value="P:cell division"/>
    <property type="evidence" value="ECO:0007669"/>
    <property type="project" value="UniProtKB-KW"/>
</dbReference>
<evidence type="ECO:0000256" key="3">
    <source>
        <dbReference type="ARBA" id="ARBA00022618"/>
    </source>
</evidence>
<reference evidence="11" key="2">
    <citation type="submission" date="2010-03" db="EMBL/GenBank/DDBJ databases">
        <authorList>
            <person name="Pajon A."/>
        </authorList>
    </citation>
    <scope>NUCLEOTIDE SEQUENCE</scope>
    <source>
        <strain evidence="11">Type strain: 18P13</strain>
    </source>
</reference>
<dbReference type="STRING" id="213810.RUM_15080"/>
<dbReference type="PANTHER" id="PTHR37820">
    <property type="entry name" value="CELL DIVISION PROTEIN DIVIB"/>
    <property type="match status" value="1"/>
</dbReference>
<keyword evidence="4 9" id="KW-0812">Transmembrane</keyword>
<keyword evidence="5 9" id="KW-1133">Transmembrane helix</keyword>
<accession>D4LDA7</accession>
<keyword evidence="6 9" id="KW-0472">Membrane</keyword>
<evidence type="ECO:0000259" key="10">
    <source>
        <dbReference type="PROSITE" id="PS51779"/>
    </source>
</evidence>
<dbReference type="InterPro" id="IPR050487">
    <property type="entry name" value="FtsQ_DivIB"/>
</dbReference>
<evidence type="ECO:0000256" key="7">
    <source>
        <dbReference type="ARBA" id="ARBA00023306"/>
    </source>
</evidence>
<evidence type="ECO:0000313" key="11">
    <source>
        <dbReference type="EMBL" id="CBL17602.1"/>
    </source>
</evidence>
<feature type="compositionally biased region" description="Basic residues" evidence="8">
    <location>
        <begin position="8"/>
        <end position="20"/>
    </location>
</feature>
<gene>
    <name evidence="11" type="ordered locus">RUM_15080</name>
</gene>
<protein>
    <submittedName>
        <fullName evidence="11">Cell division septal protein</fullName>
    </submittedName>
</protein>